<reference evidence="3" key="3">
    <citation type="submission" date="2021-06" db="EMBL/GenBank/DDBJ databases">
        <title>Genomic Description and Analysis of Intracellular Bacteria, Candidatus Berkiella cookevillensis and Candidatus Berkiella aquae.</title>
        <authorList>
            <person name="Kidane D.T."/>
            <person name="Mehari Y.T."/>
            <person name="Rice F.C."/>
            <person name="Arivett B.A."/>
            <person name="Farone A.L."/>
            <person name="Berk S.G."/>
            <person name="Farone M.B."/>
        </authorList>
    </citation>
    <scope>NUCLEOTIDE SEQUENCE</scope>
    <source>
        <strain evidence="3">HT99</strain>
    </source>
</reference>
<comment type="caution">
    <text evidence="2">The sequence shown here is derived from an EMBL/GenBank/DDBJ whole genome shotgun (WGS) entry which is preliminary data.</text>
</comment>
<protein>
    <submittedName>
        <fullName evidence="2">Uncharacterized protein</fullName>
    </submittedName>
</protein>
<evidence type="ECO:0000313" key="3">
    <source>
        <dbReference type="EMBL" id="MCS5712181.1"/>
    </source>
</evidence>
<keyword evidence="1" id="KW-0472">Membrane</keyword>
<feature type="transmembrane region" description="Helical" evidence="1">
    <location>
        <begin position="85"/>
        <end position="105"/>
    </location>
</feature>
<keyword evidence="1" id="KW-0812">Transmembrane</keyword>
<dbReference type="RefSeq" id="WP_075067066.1">
    <property type="nucleotide sequence ID" value="NZ_LKAJ02000001.1"/>
</dbReference>
<reference evidence="3" key="2">
    <citation type="journal article" date="2016" name="Genome Announc.">
        <title>Draft Genome Sequences of Two Novel Amoeba-Resistant Intranuclear Bacteria, 'Candidatus Berkiella cookevillensis' and 'Candidatus Berkiella aquae'.</title>
        <authorList>
            <person name="Mehari Y.T."/>
            <person name="Arivett B.A."/>
            <person name="Farone A.L."/>
            <person name="Gunderson J.H."/>
            <person name="Farone M.B."/>
        </authorList>
    </citation>
    <scope>NUCLEOTIDE SEQUENCE</scope>
    <source>
        <strain evidence="3">HT99</strain>
    </source>
</reference>
<dbReference type="EMBL" id="LKAJ01000011">
    <property type="protein sequence ID" value="KRG20526.1"/>
    <property type="molecule type" value="Genomic_DNA"/>
</dbReference>
<reference evidence="2" key="1">
    <citation type="submission" date="2015-09" db="EMBL/GenBank/DDBJ databases">
        <title>Draft Genome Sequences of Two Novel Amoeba-resistant Intranuclear Bacteria, Candidatus Berkiella cookevillensis and Candidatus Berkiella aquae.</title>
        <authorList>
            <person name="Mehari Y.T."/>
            <person name="Arivett B.A."/>
            <person name="Farone A.L."/>
            <person name="Gunderson J.H."/>
            <person name="Farone M.B."/>
        </authorList>
    </citation>
    <scope>NUCLEOTIDE SEQUENCE [LARGE SCALE GENOMIC DNA]</scope>
    <source>
        <strain evidence="2">HT99</strain>
    </source>
</reference>
<accession>A0A0Q9YUJ5</accession>
<sequence>MNKAMITFLVWFLPIILLLISLLPINWPALLFPLLLQIVVSIAAAYIVYLLFTTKPPYYMIWGIVFILFVMIYNPIITVSAFSGILLPLALVTAIIWFANWWFVFRGNYKLF</sequence>
<feature type="transmembrane region" description="Helical" evidence="1">
    <location>
        <begin position="59"/>
        <end position="79"/>
    </location>
</feature>
<dbReference type="EMBL" id="LKAJ02000001">
    <property type="protein sequence ID" value="MCS5712181.1"/>
    <property type="molecule type" value="Genomic_DNA"/>
</dbReference>
<keyword evidence="1" id="KW-1133">Transmembrane helix</keyword>
<dbReference type="STRING" id="295108.HT99x_02457"/>
<evidence type="ECO:0000256" key="1">
    <source>
        <dbReference type="SAM" id="Phobius"/>
    </source>
</evidence>
<evidence type="ECO:0000313" key="4">
    <source>
        <dbReference type="Proteomes" id="UP000051497"/>
    </source>
</evidence>
<feature type="transmembrane region" description="Helical" evidence="1">
    <location>
        <begin position="7"/>
        <end position="25"/>
    </location>
</feature>
<name>A0A0Q9YUJ5_9GAMM</name>
<keyword evidence="4" id="KW-1185">Reference proteome</keyword>
<dbReference type="Proteomes" id="UP000051497">
    <property type="component" value="Unassembled WGS sequence"/>
</dbReference>
<dbReference type="AlphaFoldDB" id="A0A0Q9YUJ5"/>
<gene>
    <name evidence="3" type="ORF">HT99x_012120</name>
    <name evidence="2" type="ORF">HT99x_02457</name>
</gene>
<feature type="transmembrane region" description="Helical" evidence="1">
    <location>
        <begin position="31"/>
        <end position="52"/>
    </location>
</feature>
<proteinExistence type="predicted"/>
<evidence type="ECO:0000313" key="2">
    <source>
        <dbReference type="EMBL" id="KRG20526.1"/>
    </source>
</evidence>
<organism evidence="2">
    <name type="scientific">Candidatus Berkiella aquae</name>
    <dbReference type="NCBI Taxonomy" id="295108"/>
    <lineage>
        <taxon>Bacteria</taxon>
        <taxon>Pseudomonadati</taxon>
        <taxon>Pseudomonadota</taxon>
        <taxon>Gammaproteobacteria</taxon>
        <taxon>Candidatus Berkiellales</taxon>
        <taxon>Candidatus Berkiellaceae</taxon>
        <taxon>Candidatus Berkiella</taxon>
    </lineage>
</organism>